<feature type="transmembrane region" description="Helical" evidence="1">
    <location>
        <begin position="21"/>
        <end position="44"/>
    </location>
</feature>
<proteinExistence type="predicted"/>
<protein>
    <recommendedName>
        <fullName evidence="2">DUF3566 domain-containing protein</fullName>
    </recommendedName>
</protein>
<feature type="domain" description="DUF3566" evidence="2">
    <location>
        <begin position="4"/>
        <end position="111"/>
    </location>
</feature>
<keyword evidence="1" id="KW-0472">Membrane</keyword>
<keyword evidence="1" id="KW-1133">Transmembrane helix</keyword>
<evidence type="ECO:0000313" key="3">
    <source>
        <dbReference type="EMBL" id="VAV98743.1"/>
    </source>
</evidence>
<dbReference type="InterPro" id="IPR021949">
    <property type="entry name" value="DUF3566_TM"/>
</dbReference>
<accession>A0A3B0SQS5</accession>
<name>A0A3B0SQS5_9ZZZZ</name>
<keyword evidence="1" id="KW-0812">Transmembrane</keyword>
<sequence>MPVRRVRRVVRKIDPWTVFKVALIFNAIAALIFALGVWVMWSILDQRGIPQSISEVFSAVDVVYTPDGDLYMTIVRYLAIIWTVMATAAMTLGAIVYNLISDIVGGVELTVLEETYDPNPPQSRFAKIRAATFKPAAKQTQ</sequence>
<dbReference type="AlphaFoldDB" id="A0A3B0SQS5"/>
<organism evidence="3">
    <name type="scientific">hydrothermal vent metagenome</name>
    <dbReference type="NCBI Taxonomy" id="652676"/>
    <lineage>
        <taxon>unclassified sequences</taxon>
        <taxon>metagenomes</taxon>
        <taxon>ecological metagenomes</taxon>
    </lineage>
</organism>
<dbReference type="EMBL" id="UOEK01000145">
    <property type="protein sequence ID" value="VAV98743.1"/>
    <property type="molecule type" value="Genomic_DNA"/>
</dbReference>
<feature type="transmembrane region" description="Helical" evidence="1">
    <location>
        <begin position="74"/>
        <end position="100"/>
    </location>
</feature>
<evidence type="ECO:0000259" key="2">
    <source>
        <dbReference type="Pfam" id="PF12089"/>
    </source>
</evidence>
<dbReference type="Pfam" id="PF12089">
    <property type="entry name" value="DUF3566"/>
    <property type="match status" value="1"/>
</dbReference>
<gene>
    <name evidence="3" type="ORF">MNBD_ACTINO02-2430</name>
</gene>
<evidence type="ECO:0000256" key="1">
    <source>
        <dbReference type="SAM" id="Phobius"/>
    </source>
</evidence>
<reference evidence="3" key="1">
    <citation type="submission" date="2018-06" db="EMBL/GenBank/DDBJ databases">
        <authorList>
            <person name="Zhirakovskaya E."/>
        </authorList>
    </citation>
    <scope>NUCLEOTIDE SEQUENCE</scope>
</reference>